<keyword evidence="4 6" id="KW-1133">Transmembrane helix</keyword>
<feature type="transmembrane region" description="Helical" evidence="6">
    <location>
        <begin position="200"/>
        <end position="218"/>
    </location>
</feature>
<gene>
    <name evidence="7" type="ORF">DHf2319_05575</name>
</gene>
<accession>A0ABY4AQK2</accession>
<dbReference type="EMBL" id="CP063982">
    <property type="protein sequence ID" value="UOD51307.1"/>
    <property type="molecule type" value="Genomic_DNA"/>
</dbReference>
<evidence type="ECO:0000313" key="8">
    <source>
        <dbReference type="Proteomes" id="UP000831607"/>
    </source>
</evidence>
<feature type="transmembrane region" description="Helical" evidence="6">
    <location>
        <begin position="230"/>
        <end position="250"/>
    </location>
</feature>
<feature type="transmembrane region" description="Helical" evidence="6">
    <location>
        <begin position="270"/>
        <end position="293"/>
    </location>
</feature>
<feature type="transmembrane region" description="Helical" evidence="6">
    <location>
        <begin position="115"/>
        <end position="142"/>
    </location>
</feature>
<evidence type="ECO:0000256" key="1">
    <source>
        <dbReference type="ARBA" id="ARBA00004651"/>
    </source>
</evidence>
<evidence type="ECO:0000256" key="6">
    <source>
        <dbReference type="SAM" id="Phobius"/>
    </source>
</evidence>
<evidence type="ECO:0000256" key="4">
    <source>
        <dbReference type="ARBA" id="ARBA00022989"/>
    </source>
</evidence>
<protein>
    <submittedName>
        <fullName evidence="7">Flippase-like domain-containing protein</fullName>
    </submittedName>
</protein>
<proteinExistence type="predicted"/>
<organism evidence="7 8">
    <name type="scientific">Orrella daihaiensis</name>
    <dbReference type="NCBI Taxonomy" id="2782176"/>
    <lineage>
        <taxon>Bacteria</taxon>
        <taxon>Pseudomonadati</taxon>
        <taxon>Pseudomonadota</taxon>
        <taxon>Betaproteobacteria</taxon>
        <taxon>Burkholderiales</taxon>
        <taxon>Alcaligenaceae</taxon>
        <taxon>Orrella</taxon>
    </lineage>
</organism>
<dbReference type="Proteomes" id="UP000831607">
    <property type="component" value="Chromosome"/>
</dbReference>
<feature type="transmembrane region" description="Helical" evidence="6">
    <location>
        <begin position="12"/>
        <end position="30"/>
    </location>
</feature>
<reference evidence="7 8" key="1">
    <citation type="submission" date="2020-11" db="EMBL/GenBank/DDBJ databases">
        <title>Algicoccus daihaiensis sp.nov., isolated from Daihai Lake in Inner Mongolia.</title>
        <authorList>
            <person name="Kai J."/>
        </authorList>
    </citation>
    <scope>NUCLEOTIDE SEQUENCE [LARGE SCALE GENOMIC DNA]</scope>
    <source>
        <strain evidence="8">f23</strain>
    </source>
</reference>
<comment type="subcellular location">
    <subcellularLocation>
        <location evidence="1">Cell membrane</location>
        <topology evidence="1">Multi-pass membrane protein</topology>
    </subcellularLocation>
</comment>
<evidence type="ECO:0000256" key="2">
    <source>
        <dbReference type="ARBA" id="ARBA00022475"/>
    </source>
</evidence>
<keyword evidence="3 6" id="KW-0812">Transmembrane</keyword>
<dbReference type="PANTHER" id="PTHR40277:SF1">
    <property type="entry name" value="BLL5419 PROTEIN"/>
    <property type="match status" value="1"/>
</dbReference>
<dbReference type="InterPro" id="IPR022791">
    <property type="entry name" value="L-PG_synthase/AglD"/>
</dbReference>
<dbReference type="PANTHER" id="PTHR40277">
    <property type="entry name" value="BLL5419 PROTEIN"/>
    <property type="match status" value="1"/>
</dbReference>
<name>A0ABY4AQK2_9BURK</name>
<feature type="transmembrane region" description="Helical" evidence="6">
    <location>
        <begin position="75"/>
        <end position="95"/>
    </location>
</feature>
<keyword evidence="2" id="KW-1003">Cell membrane</keyword>
<sequence>MTRMRVAQSLRALTYLLASAILLWLVWRWFDGEQAWRRLQSAHIGWLVTAWLFLTLQTIASALRWQLTCKQLGVPMAKSIAIGQYYVSMLCNFTLPGGVLGDAGRAWHHRQAAGLAASAAAVILERLAGQLAMIVTLVLALAWQLRATVASHTMWWLGVAVMSAFIVFLGRRLPGPAWLTRLTSWIHQAWFAKEARAPQLGWTVFILVASLMSFYACAQAVGVELSGNMALLVLPATLLVMALPVSVAGWGVREAGAALIWPLAGVASDAAVAASIAYGLVATISVLPGLLWVRPKLSPQPH</sequence>
<feature type="transmembrane region" description="Helical" evidence="6">
    <location>
        <begin position="42"/>
        <end position="63"/>
    </location>
</feature>
<evidence type="ECO:0000256" key="5">
    <source>
        <dbReference type="ARBA" id="ARBA00023136"/>
    </source>
</evidence>
<keyword evidence="5 6" id="KW-0472">Membrane</keyword>
<keyword evidence="8" id="KW-1185">Reference proteome</keyword>
<evidence type="ECO:0000256" key="3">
    <source>
        <dbReference type="ARBA" id="ARBA00022692"/>
    </source>
</evidence>
<dbReference type="Pfam" id="PF03706">
    <property type="entry name" value="LPG_synthase_TM"/>
    <property type="match status" value="1"/>
</dbReference>
<evidence type="ECO:0000313" key="7">
    <source>
        <dbReference type="EMBL" id="UOD51307.1"/>
    </source>
</evidence>
<feature type="transmembrane region" description="Helical" evidence="6">
    <location>
        <begin position="154"/>
        <end position="173"/>
    </location>
</feature>